<dbReference type="GO" id="GO:0034976">
    <property type="term" value="P:response to endoplasmic reticulum stress"/>
    <property type="evidence" value="ECO:0007669"/>
    <property type="project" value="InterPro"/>
</dbReference>
<evidence type="ECO:0000259" key="1">
    <source>
        <dbReference type="PROSITE" id="PS51222"/>
    </source>
</evidence>
<name>A0A1J7GKB2_LUPAN</name>
<dbReference type="SUPFAM" id="SSF117281">
    <property type="entry name" value="Kelch motif"/>
    <property type="match status" value="1"/>
</dbReference>
<feature type="domain" description="DCD" evidence="1">
    <location>
        <begin position="35"/>
        <end position="168"/>
    </location>
</feature>
<dbReference type="InterPro" id="IPR006652">
    <property type="entry name" value="Kelch_1"/>
</dbReference>
<dbReference type="EMBL" id="CM007372">
    <property type="protein sequence ID" value="OIW00868.1"/>
    <property type="molecule type" value="Genomic_DNA"/>
</dbReference>
<keyword evidence="3" id="KW-1185">Reference proteome</keyword>
<evidence type="ECO:0000313" key="3">
    <source>
        <dbReference type="Proteomes" id="UP000188354"/>
    </source>
</evidence>
<dbReference type="OMA" id="YAWIDDN"/>
<dbReference type="Pfam" id="PF10539">
    <property type="entry name" value="Dev_Cell_Death"/>
    <property type="match status" value="1"/>
</dbReference>
<reference evidence="2 3" key="1">
    <citation type="journal article" date="2017" name="Plant Biotechnol. J.">
        <title>A comprehensive draft genome sequence for lupin (Lupinus angustifolius), an emerging health food: insights into plant-microbe interactions and legume evolution.</title>
        <authorList>
            <person name="Hane J.K."/>
            <person name="Ming Y."/>
            <person name="Kamphuis L.G."/>
            <person name="Nelson M.N."/>
            <person name="Garg G."/>
            <person name="Atkins C.A."/>
            <person name="Bayer P.E."/>
            <person name="Bravo A."/>
            <person name="Bringans S."/>
            <person name="Cannon S."/>
            <person name="Edwards D."/>
            <person name="Foley R."/>
            <person name="Gao L.L."/>
            <person name="Harrison M.J."/>
            <person name="Huang W."/>
            <person name="Hurgobin B."/>
            <person name="Li S."/>
            <person name="Liu C.W."/>
            <person name="McGrath A."/>
            <person name="Morahan G."/>
            <person name="Murray J."/>
            <person name="Weller J."/>
            <person name="Jian J."/>
            <person name="Singh K.B."/>
        </authorList>
    </citation>
    <scope>NUCLEOTIDE SEQUENCE [LARGE SCALE GENOMIC DNA]</scope>
    <source>
        <strain evidence="3">cv. Tanjil</strain>
        <tissue evidence="2">Whole plant</tissue>
    </source>
</reference>
<dbReference type="SMART" id="SM00767">
    <property type="entry name" value="DCD"/>
    <property type="match status" value="1"/>
</dbReference>
<sequence length="523" mass="58898">MGVARKQQTFHVNETLPLPPHPLASSFVGRNLGKYQLGGVIFGCKNSTIKECLSKQLFGLPAQHFSYVKDIDRGLPLFLFNYSDRKLHGMFEAVGKGQMYIDPYAWTTDCSETTKYPAQVQMRVRLHCQALLEENFAQVIADNYFSRNHFWFELDHRQTSRLISLLVSVAFAPGISIPKYPMKRKNVSESLPSHGTLKKTEAFGMPKSEGHNFTQLRRREDSNAMTFLERDIQPMKTITVVEEENQDEKTLIYEKLKEFALSQESQNRSSPDIAIGSPDQNNMCSVEKMDATFEIQLLKDRCTMLESKCNLPLGLVKEIVTESSSKLQLDPKESLSLIGGSDGESQLASMDLYCPSKNVVKSRTRMSTASLYSSSIQLNGELYAFGGVNGNIWYDKVESYNPIHEMWTLFSSLSLKKESLAGFSLNNNIFVVGGGNGTVCLSELIFRFALAAMDLNGALYASGRYNGIDYFKYALGGYDGSTLVPSIKVFDFHLKAWMMEEQINHLRVYFDAANVKEGMYLSD</sequence>
<dbReference type="PANTHER" id="PTHR46034:SF13">
    <property type="entry name" value="DCD (DEVELOPMENT AND CELL DEATH) DOMAIN PROTEIN"/>
    <property type="match status" value="1"/>
</dbReference>
<dbReference type="SMART" id="SM00612">
    <property type="entry name" value="Kelch"/>
    <property type="match status" value="3"/>
</dbReference>
<dbReference type="AlphaFoldDB" id="A0A1J7GKB2"/>
<accession>A0A1J7GKB2</accession>
<evidence type="ECO:0000313" key="2">
    <source>
        <dbReference type="EMBL" id="OIW00868.1"/>
    </source>
</evidence>
<proteinExistence type="predicted"/>
<dbReference type="InterPro" id="IPR015915">
    <property type="entry name" value="Kelch-typ_b-propeller"/>
</dbReference>
<dbReference type="Gene3D" id="2.120.10.80">
    <property type="entry name" value="Kelch-type beta propeller"/>
    <property type="match status" value="1"/>
</dbReference>
<dbReference type="PROSITE" id="PS51222">
    <property type="entry name" value="DCD"/>
    <property type="match status" value="1"/>
</dbReference>
<dbReference type="Proteomes" id="UP000188354">
    <property type="component" value="Chromosome LG12"/>
</dbReference>
<dbReference type="PANTHER" id="PTHR46034">
    <property type="match status" value="1"/>
</dbReference>
<dbReference type="Pfam" id="PF01344">
    <property type="entry name" value="Kelch_1"/>
    <property type="match status" value="1"/>
</dbReference>
<gene>
    <name evidence="2" type="ORF">TanjilG_12809</name>
</gene>
<dbReference type="Gramene" id="OIW00868">
    <property type="protein sequence ID" value="OIW00868"/>
    <property type="gene ID" value="TanjilG_12809"/>
</dbReference>
<dbReference type="InterPro" id="IPR013989">
    <property type="entry name" value="Dev_and_cell_death_domain"/>
</dbReference>
<dbReference type="InterPro" id="IPR044832">
    <property type="entry name" value="NRP-like"/>
</dbReference>
<protein>
    <recommendedName>
        <fullName evidence="1">DCD domain-containing protein</fullName>
    </recommendedName>
</protein>
<organism evidence="2 3">
    <name type="scientific">Lupinus angustifolius</name>
    <name type="common">Narrow-leaved blue lupine</name>
    <dbReference type="NCBI Taxonomy" id="3871"/>
    <lineage>
        <taxon>Eukaryota</taxon>
        <taxon>Viridiplantae</taxon>
        <taxon>Streptophyta</taxon>
        <taxon>Embryophyta</taxon>
        <taxon>Tracheophyta</taxon>
        <taxon>Spermatophyta</taxon>
        <taxon>Magnoliopsida</taxon>
        <taxon>eudicotyledons</taxon>
        <taxon>Gunneridae</taxon>
        <taxon>Pentapetalae</taxon>
        <taxon>rosids</taxon>
        <taxon>fabids</taxon>
        <taxon>Fabales</taxon>
        <taxon>Fabaceae</taxon>
        <taxon>Papilionoideae</taxon>
        <taxon>50 kb inversion clade</taxon>
        <taxon>genistoids sensu lato</taxon>
        <taxon>core genistoids</taxon>
        <taxon>Genisteae</taxon>
        <taxon>Lupinus</taxon>
    </lineage>
</organism>